<reference evidence="3 4" key="1">
    <citation type="journal article" date="2016" name="Nat. Commun.">
        <title>Thousands of microbial genomes shed light on interconnected biogeochemical processes in an aquifer system.</title>
        <authorList>
            <person name="Anantharaman K."/>
            <person name="Brown C.T."/>
            <person name="Hug L.A."/>
            <person name="Sharon I."/>
            <person name="Castelle C.J."/>
            <person name="Probst A.J."/>
            <person name="Thomas B.C."/>
            <person name="Singh A."/>
            <person name="Wilkins M.J."/>
            <person name="Karaoz U."/>
            <person name="Brodie E.L."/>
            <person name="Williams K.H."/>
            <person name="Hubbard S.S."/>
            <person name="Banfield J.F."/>
        </authorList>
    </citation>
    <scope>NUCLEOTIDE SEQUENCE [LARGE SCALE GENOMIC DNA]</scope>
</reference>
<evidence type="ECO:0000259" key="2">
    <source>
        <dbReference type="Pfam" id="PF01370"/>
    </source>
</evidence>
<comment type="caution">
    <text evidence="3">The sequence shown here is derived from an EMBL/GenBank/DDBJ whole genome shotgun (WGS) entry which is preliminary data.</text>
</comment>
<organism evidence="3 4">
    <name type="scientific">Candidatus Azambacteria bacterium RIFCSPHIGHO2_02_46_12</name>
    <dbReference type="NCBI Taxonomy" id="1797295"/>
    <lineage>
        <taxon>Bacteria</taxon>
        <taxon>Candidatus Azamiibacteriota</taxon>
    </lineage>
</organism>
<gene>
    <name evidence="3" type="ORF">A2W60_01465</name>
</gene>
<dbReference type="AlphaFoldDB" id="A0A1F5BK42"/>
<accession>A0A1F5BK42</accession>
<evidence type="ECO:0000313" key="4">
    <source>
        <dbReference type="Proteomes" id="UP000179184"/>
    </source>
</evidence>
<dbReference type="Pfam" id="PF01370">
    <property type="entry name" value="Epimerase"/>
    <property type="match status" value="1"/>
</dbReference>
<dbReference type="Proteomes" id="UP000179184">
    <property type="component" value="Unassembled WGS sequence"/>
</dbReference>
<evidence type="ECO:0000313" key="3">
    <source>
        <dbReference type="EMBL" id="OGD30960.1"/>
    </source>
</evidence>
<dbReference type="InterPro" id="IPR001509">
    <property type="entry name" value="Epimerase_deHydtase"/>
</dbReference>
<dbReference type="EMBL" id="MEYN01000009">
    <property type="protein sequence ID" value="OGD30960.1"/>
    <property type="molecule type" value="Genomic_DNA"/>
</dbReference>
<protein>
    <recommendedName>
        <fullName evidence="2">NAD-dependent epimerase/dehydratase domain-containing protein</fullName>
    </recommendedName>
</protein>
<dbReference type="Gene3D" id="3.40.50.720">
    <property type="entry name" value="NAD(P)-binding Rossmann-like Domain"/>
    <property type="match status" value="1"/>
</dbReference>
<comment type="similarity">
    <text evidence="1">Belongs to the NAD(P)-dependent epimerase/dehydratase family.</text>
</comment>
<dbReference type="SUPFAM" id="SSF51735">
    <property type="entry name" value="NAD(P)-binding Rossmann-fold domains"/>
    <property type="match status" value="1"/>
</dbReference>
<proteinExistence type="inferred from homology"/>
<sequence>MEDKKTALVTGACGFIGSHMVDFLLDQGYSVVATDTEQAYKGKHHLDPNVCFIPADITEKTGLIQVFYNPDRHFDYVFHIAAIFDYTKPPHLLYKVNVEGTYNLLNMIHKTRQKPAIIVWSSGSVYGVTGEMPAYETTPVSPKNNYERSKLEQERLALSFAKANDLPLAVIRPAAVYGPRSKYGVAIPVLMVASGQIPFIIGPGKYSQSFVHVQDVCQAAEFLATRITATHGEIYNICDSSRYTAEEMFLWVEKCLRETGRNDVKFLRISGRAFHYPLWGLKPLLWWNDFRYTKRGLRPKIERDLVDYLNAPFLMSNLKIRLLNFELAYPDAREGVKKTIEWYAKEGLI</sequence>
<feature type="domain" description="NAD-dependent epimerase/dehydratase" evidence="2">
    <location>
        <begin position="7"/>
        <end position="238"/>
    </location>
</feature>
<dbReference type="PANTHER" id="PTHR43000">
    <property type="entry name" value="DTDP-D-GLUCOSE 4,6-DEHYDRATASE-RELATED"/>
    <property type="match status" value="1"/>
</dbReference>
<dbReference type="InterPro" id="IPR036291">
    <property type="entry name" value="NAD(P)-bd_dom_sf"/>
</dbReference>
<name>A0A1F5BK42_9BACT</name>
<evidence type="ECO:0000256" key="1">
    <source>
        <dbReference type="ARBA" id="ARBA00007637"/>
    </source>
</evidence>